<protein>
    <recommendedName>
        <fullName evidence="4">Bacteriophage tail tape measure N-terminal domain-containing protein</fullName>
    </recommendedName>
</protein>
<keyword evidence="1" id="KW-0812">Transmembrane</keyword>
<keyword evidence="3" id="KW-1185">Reference proteome</keyword>
<accession>A0ABX0M4X0</accession>
<proteinExistence type="predicted"/>
<dbReference type="Proteomes" id="UP000819052">
    <property type="component" value="Unassembled WGS sequence"/>
</dbReference>
<feature type="transmembrane region" description="Helical" evidence="1">
    <location>
        <begin position="207"/>
        <end position="229"/>
    </location>
</feature>
<sequence>MSETTNNATIKVAVDAEGVEVGLRKIDDAAAKTGRNLDSLGKSDSAFAKIGAGGDAAAARVQVAAKTLAESVAATQAAMAEGGKASAAYYASIANSKGAPEAMKPLLAQIDALTAAEKTRAQTFSTGLEQTKSLFAIAGAAATTAQQQIAAMRLDSDQLVVPDEAIQSLKDWREAAAYAVGTAVGGGIAIAKTAFQEVTEFIKTRLIIAGTAAAIGISAAVLGATYAAYKTIDFAAGLLTGESYKSANIDALVAANKEVVDLQKNFRLSANEASGLAAALAGLGVAKGDYIETFREAGTAIKSNKDELDALGVKYKDAAGNLLPMRDVLVNVQTELSKYTEGLERNAVASALGFGSSEKIDAALSVTAEKLAAVTERQREYGLLISGTQQAEMGRYASVMAEFNVELDNTSQGFKRAIADNIMPALTNLADFFKEGWPSVVQGFRGGMAAFTSLFYGLKTVVDIVVESVKATFDVVIQGFGGAVKVFGNLIKGDFRAAAASLVEIWDGAMARFGKAGDKMVDYARANVSAIKLAWGQKLFPDELQPRLPELKSADQAKDAIKKAADINEQAAAYKKLSAVTADHIALLQAEATAGAKLSEGQRLAFEFTRELAAGKSKLTDEQKRERTAQIETQIALEKTIEKNAESQKAGTSASTAASAAASKQASEYANLGQAIQSKIAANTLELATSTATSESQKLGIKLDLELKSGKLKLTDAQIASTKASLAELAVTERKMKLQTAEKGVAEYITQNTLARVAFAATLASEYELYGQVSDARDLAAVGLRVEAELQKKLADLRKADLPISEKMIEQMRESAKARAIDERATLAQTKALGYAAQLHDENIRFAAESITDERTRAAELLEIDAGKWRARIALAQEGTESQKLLQQEFDTWYKNQSGKAAMDEWRKSVQQYDDIFRTGFADMLNNGQDGWKSFTKSLVTTFKTSVADQIYKMFIKPIVVQVIGNVVGGNGGAGGIMGLFSSSGGGAGGAGGGSQYVGLAQSASNAYEAIEKGFTGMSSQMGNMISTVGDYFGSSNISAFGNGMSMGTGNAANAANAYNGAGMTSTGTSLNAGATAGSAATIAMAWLAAAQIGRKIGNWISDGYSVRSGSNGNGFVNFTTLQSSVPILGGIVGGLINRAFGRRQKETTGSTLNGTFAADGGFAGQTDSTWRQKGGWFRSDKSGTDTMAVNDTSAKEFASAYSSIKLAAADFATVLGINAESIATRTQKISIAITKDEEATKKAITDFFVGVGNQIALELVPSLGEFTKGTETASETLQRVAGEYAFIDAALAAVGDTFGAVGVGSIKAREYLLELSGGMDAFGKDVAYFSQNYLTEAERLAPVAKAVEAAFADLQVAAPKTRAEFKALVMGLDLTSTNGAKTYAGLMNIQEAFAQLNPALEEAATKVRSAADIEKERAGLQDQFDQLALTPEAYRKKQLDKQRLDTDVSNRDLFDNVQYGIAADAANAAKKAAADTLAATNKGYQDQIDAFEKVGKKAAEVRDLEIAGMDATTVKLYDKLKAYQATATAAALAEQAAEKLKSVNSSYEDRIFEFKKPDMVPAKVREREIAGMDATTVRLYDELKALEAAKVAKDAFDRIEAERAAAAKRDQEELAREQARVAEEATRAAEQIKSAWQSVTDSIFDEVARIRGMVSGNAAQSLASVQTEFAIKNAQAQAGNQDAAKLLPSISQKLIELAEANATSLIDLQRIRARTAASLDATGAILAARFGLTLPSLAVGTNYLPADMMIQAHQGERVIPAADNRALMQMINRPAPADTSGAAQQQASNEMAGLRAEVRSIAISNAAMAGMLKRVIKDDKLQTEEA</sequence>
<gene>
    <name evidence="2" type="ORF">F1609_08095</name>
</gene>
<dbReference type="RefSeq" id="WP_167075967.1">
    <property type="nucleotide sequence ID" value="NZ_VVIW01000003.1"/>
</dbReference>
<evidence type="ECO:0000313" key="3">
    <source>
        <dbReference type="Proteomes" id="UP000819052"/>
    </source>
</evidence>
<comment type="caution">
    <text evidence="2">The sequence shown here is derived from an EMBL/GenBank/DDBJ whole genome shotgun (WGS) entry which is preliminary data.</text>
</comment>
<evidence type="ECO:0000256" key="1">
    <source>
        <dbReference type="SAM" id="Phobius"/>
    </source>
</evidence>
<keyword evidence="1" id="KW-1133">Transmembrane helix</keyword>
<keyword evidence="1" id="KW-0472">Membrane</keyword>
<organism evidence="2 3">
    <name type="scientific">Massilia aquatica</name>
    <dbReference type="NCBI Taxonomy" id="2609000"/>
    <lineage>
        <taxon>Bacteria</taxon>
        <taxon>Pseudomonadati</taxon>
        <taxon>Pseudomonadota</taxon>
        <taxon>Betaproteobacteria</taxon>
        <taxon>Burkholderiales</taxon>
        <taxon>Oxalobacteraceae</taxon>
        <taxon>Telluria group</taxon>
        <taxon>Massilia</taxon>
    </lineage>
</organism>
<reference evidence="2 3" key="1">
    <citation type="submission" date="2019-09" db="EMBL/GenBank/DDBJ databases">
        <title>Taxonomy of Antarctic Massilia spp.: description of Massilia rubra sp. nov., Massilia aquatica sp. nov., Massilia mucilaginosa sp. nov., Massilia frigida sp. nov. isolated from streams, lakes and regoliths.</title>
        <authorList>
            <person name="Holochova P."/>
            <person name="Sedlacek I."/>
            <person name="Kralova S."/>
            <person name="Maslanova I."/>
            <person name="Busse H.-J."/>
            <person name="Stankova E."/>
            <person name="Vrbovska V."/>
            <person name="Kovarovic V."/>
            <person name="Bartak M."/>
            <person name="Svec P."/>
            <person name="Pantucek R."/>
        </authorList>
    </citation>
    <scope>NUCLEOTIDE SEQUENCE [LARGE SCALE GENOMIC DNA]</scope>
    <source>
        <strain evidence="2 3">CCM 8693</strain>
    </source>
</reference>
<evidence type="ECO:0000313" key="2">
    <source>
        <dbReference type="EMBL" id="NHZ40120.1"/>
    </source>
</evidence>
<dbReference type="EMBL" id="VVIW01000003">
    <property type="protein sequence ID" value="NHZ40120.1"/>
    <property type="molecule type" value="Genomic_DNA"/>
</dbReference>
<name>A0ABX0M4X0_9BURK</name>
<evidence type="ECO:0008006" key="4">
    <source>
        <dbReference type="Google" id="ProtNLM"/>
    </source>
</evidence>